<comment type="caution">
    <text evidence="1">The sequence shown here is derived from an EMBL/GenBank/DDBJ whole genome shotgun (WGS) entry which is preliminary data.</text>
</comment>
<dbReference type="AlphaFoldDB" id="A0A391P4Q0"/>
<accession>A0A391P4Q0</accession>
<protein>
    <recommendedName>
        <fullName evidence="3">Kelch-type beta propeller</fullName>
    </recommendedName>
</protein>
<proteinExistence type="predicted"/>
<sequence length="248" mass="27817">MVMTMARTSGIFNTDGYIVTLDLDSCLWTCAAATTVPCSSLRVKGVFVLDNYLYIVGRLAHEEDNDTGTTVVMYDMGTMEWDVQHLDNCKHYCCTQVVDTAYLLDVYIWSSPGVFSFQPYEGAVYEAPLPWLDIDGVSYSITPVGRHLFVTRKVRDWVGLERMPCRHLAYSISLVSQEWAEYDIEDMIHVTWPTGDISPPCRLGDNDLFFLGDTPDDPDIKCAVATISFPGGDDYVSAGRWNVMDPDA</sequence>
<dbReference type="EMBL" id="BDIP01002833">
    <property type="protein sequence ID" value="GCA63252.1"/>
    <property type="molecule type" value="Genomic_DNA"/>
</dbReference>
<keyword evidence="2" id="KW-1185">Reference proteome</keyword>
<organism evidence="1 2">
    <name type="scientific">Kipferlia bialata</name>
    <dbReference type="NCBI Taxonomy" id="797122"/>
    <lineage>
        <taxon>Eukaryota</taxon>
        <taxon>Metamonada</taxon>
        <taxon>Carpediemonas-like organisms</taxon>
        <taxon>Kipferlia</taxon>
    </lineage>
</organism>
<evidence type="ECO:0000313" key="2">
    <source>
        <dbReference type="Proteomes" id="UP000265618"/>
    </source>
</evidence>
<gene>
    <name evidence="1" type="ORF">KIPB_008830</name>
</gene>
<evidence type="ECO:0008006" key="3">
    <source>
        <dbReference type="Google" id="ProtNLM"/>
    </source>
</evidence>
<name>A0A391P4Q0_9EUKA</name>
<dbReference type="Proteomes" id="UP000265618">
    <property type="component" value="Unassembled WGS sequence"/>
</dbReference>
<evidence type="ECO:0000313" key="1">
    <source>
        <dbReference type="EMBL" id="GCA63252.1"/>
    </source>
</evidence>
<reference evidence="1 2" key="1">
    <citation type="journal article" date="2018" name="PLoS ONE">
        <title>The draft genome of Kipferlia bialata reveals reductive genome evolution in fornicate parasites.</title>
        <authorList>
            <person name="Tanifuji G."/>
            <person name="Takabayashi S."/>
            <person name="Kume K."/>
            <person name="Takagi M."/>
            <person name="Nakayama T."/>
            <person name="Kamikawa R."/>
            <person name="Inagaki Y."/>
            <person name="Hashimoto T."/>
        </authorList>
    </citation>
    <scope>NUCLEOTIDE SEQUENCE [LARGE SCALE GENOMIC DNA]</scope>
    <source>
        <strain evidence="1">NY0173</strain>
    </source>
</reference>